<sequence length="274" mass="30388">MPELKAVYNVSEQVEPSSAKPYVILASSTDSGGSLWKGLRYPIEVSLYVDKTSPEQLKSIADSITETLNNQLLEDELNDKWLTLYPQQSVAEAIDEGQQAIKRTMIFTVICPRPLTAESQVTSDEWLTAIAAWTRELLGQEWSIYSGAWPLQPSVPAVMWRVSEMGITPKGTSSFEIQKRMTAFIQGVDSDQEHAALLQLLEALGTSTRLPLNQADRRYLTVSEPKVNSKVTANGYTNQGEGPLTVTLSGRTNRQPAGTEGPLMQFVHYEPNLR</sequence>
<organism evidence="1 2">
    <name type="scientific">Paenibacillus lutimineralis</name>
    <dbReference type="NCBI Taxonomy" id="2707005"/>
    <lineage>
        <taxon>Bacteria</taxon>
        <taxon>Bacillati</taxon>
        <taxon>Bacillota</taxon>
        <taxon>Bacilli</taxon>
        <taxon>Bacillales</taxon>
        <taxon>Paenibacillaceae</taxon>
        <taxon>Paenibacillus</taxon>
    </lineage>
</organism>
<proteinExistence type="predicted"/>
<evidence type="ECO:0000313" key="1">
    <source>
        <dbReference type="EMBL" id="AZS14236.1"/>
    </source>
</evidence>
<accession>A0A3Q9I768</accession>
<dbReference type="KEGG" id="plut:EI981_07015"/>
<dbReference type="OrthoDB" id="1679953at2"/>
<reference evidence="2" key="1">
    <citation type="submission" date="2018-12" db="EMBL/GenBank/DDBJ databases">
        <title>Complete genome sequence of Paenibacillus sp. MBLB1234.</title>
        <authorList>
            <person name="Nam Y.-D."/>
            <person name="Kang J."/>
            <person name="Chung W.-H."/>
            <person name="Park Y.S."/>
        </authorList>
    </citation>
    <scope>NUCLEOTIDE SEQUENCE [LARGE SCALE GENOMIC DNA]</scope>
    <source>
        <strain evidence="2">MBLB1234</strain>
    </source>
</reference>
<gene>
    <name evidence="1" type="ORF">EI981_07015</name>
</gene>
<protein>
    <submittedName>
        <fullName evidence="1">Uncharacterized protein</fullName>
    </submittedName>
</protein>
<evidence type="ECO:0000313" key="2">
    <source>
        <dbReference type="Proteomes" id="UP000270678"/>
    </source>
</evidence>
<keyword evidence="2" id="KW-1185">Reference proteome</keyword>
<dbReference type="Proteomes" id="UP000270678">
    <property type="component" value="Chromosome"/>
</dbReference>
<dbReference type="EMBL" id="CP034346">
    <property type="protein sequence ID" value="AZS14236.1"/>
    <property type="molecule type" value="Genomic_DNA"/>
</dbReference>
<name>A0A3Q9I768_9BACL</name>
<dbReference type="AlphaFoldDB" id="A0A3Q9I768"/>